<dbReference type="GO" id="GO:0016787">
    <property type="term" value="F:hydrolase activity"/>
    <property type="evidence" value="ECO:0007669"/>
    <property type="project" value="UniProtKB-KW"/>
</dbReference>
<dbReference type="InterPro" id="IPR000073">
    <property type="entry name" value="AB_hydrolase_1"/>
</dbReference>
<sequence length="305" mass="33744">MSEHFDQLIEQAYRQYRGPAYMRSPAVSCIKVGIRLMDFVVPGPTAAYLGKRFFTPRRVPTRESDKQTMGMASSITYITLSNDKQAVVYHWGQQGPKVLLAHGWESRASHFSRLIQVLVERGFQVVGFDAPAHGDAEGDQSSIVEFIEIIQRLERQEGGFDAIVAHSFGGLSAINAVKAGLRTKALVIVGAPTHFSGLVTKYASILNLPARQQQRLRGYIERYFGIGDAVWQRFNAYEGLRQIEQPALIIHDSADDIVLEVEAECLAQAWPAACLVKTLGLGHNPLRRPGEGIDLVLAHLAPLQP</sequence>
<protein>
    <submittedName>
        <fullName evidence="2">Alpha/beta hydrolase</fullName>
    </submittedName>
</protein>
<gene>
    <name evidence="2" type="ORF">CT690_17865</name>
</gene>
<name>A0A318P758_SERPL</name>
<accession>A0A318P758</accession>
<reference evidence="2 3" key="1">
    <citation type="submission" date="2017-11" db="EMBL/GenBank/DDBJ databases">
        <title>Genome sequence of the oocydin A producing rhizobacterium Serratia plymuthica 4Rx5.</title>
        <authorList>
            <person name="Matilla M.A."/>
            <person name="Udaondo Z."/>
            <person name="Salmond G.P.C."/>
        </authorList>
    </citation>
    <scope>NUCLEOTIDE SEQUENCE [LARGE SCALE GENOMIC DNA]</scope>
    <source>
        <strain evidence="2 3">4Rx5</strain>
    </source>
</reference>
<dbReference type="RefSeq" id="WP_004949512.1">
    <property type="nucleotide sequence ID" value="NZ_PESE01000005.1"/>
</dbReference>
<dbReference type="Proteomes" id="UP000248196">
    <property type="component" value="Unassembled WGS sequence"/>
</dbReference>
<feature type="domain" description="AB hydrolase-1" evidence="1">
    <location>
        <begin position="98"/>
        <end position="291"/>
    </location>
</feature>
<evidence type="ECO:0000313" key="3">
    <source>
        <dbReference type="Proteomes" id="UP000248196"/>
    </source>
</evidence>
<keyword evidence="2" id="KW-0378">Hydrolase</keyword>
<organism evidence="2 3">
    <name type="scientific">Serratia plymuthica</name>
    <dbReference type="NCBI Taxonomy" id="82996"/>
    <lineage>
        <taxon>Bacteria</taxon>
        <taxon>Pseudomonadati</taxon>
        <taxon>Pseudomonadota</taxon>
        <taxon>Gammaproteobacteria</taxon>
        <taxon>Enterobacterales</taxon>
        <taxon>Yersiniaceae</taxon>
        <taxon>Serratia</taxon>
    </lineage>
</organism>
<comment type="caution">
    <text evidence="2">The sequence shown here is derived from an EMBL/GenBank/DDBJ whole genome shotgun (WGS) entry which is preliminary data.</text>
</comment>
<dbReference type="SUPFAM" id="SSF53474">
    <property type="entry name" value="alpha/beta-Hydrolases"/>
    <property type="match status" value="1"/>
</dbReference>
<dbReference type="Pfam" id="PF12697">
    <property type="entry name" value="Abhydrolase_6"/>
    <property type="match status" value="1"/>
</dbReference>
<dbReference type="AlphaFoldDB" id="A0A318P758"/>
<dbReference type="Gene3D" id="3.40.50.1820">
    <property type="entry name" value="alpha/beta hydrolase"/>
    <property type="match status" value="1"/>
</dbReference>
<evidence type="ECO:0000259" key="1">
    <source>
        <dbReference type="Pfam" id="PF12697"/>
    </source>
</evidence>
<proteinExistence type="predicted"/>
<dbReference type="OrthoDB" id="9785847at2"/>
<dbReference type="EMBL" id="PESE01000005">
    <property type="protein sequence ID" value="PYD37923.1"/>
    <property type="molecule type" value="Genomic_DNA"/>
</dbReference>
<dbReference type="InterPro" id="IPR029058">
    <property type="entry name" value="AB_hydrolase_fold"/>
</dbReference>
<evidence type="ECO:0000313" key="2">
    <source>
        <dbReference type="EMBL" id="PYD37923.1"/>
    </source>
</evidence>